<feature type="transmembrane region" description="Helical" evidence="6">
    <location>
        <begin position="174"/>
        <end position="195"/>
    </location>
</feature>
<accession>A0AAX3BCW1</accession>
<dbReference type="InterPro" id="IPR050833">
    <property type="entry name" value="Poly_Biosynth_Transport"/>
</dbReference>
<feature type="transmembrane region" description="Helical" evidence="6">
    <location>
        <begin position="110"/>
        <end position="128"/>
    </location>
</feature>
<dbReference type="EMBL" id="CP073355">
    <property type="protein sequence ID" value="URA09918.1"/>
    <property type="molecule type" value="Genomic_DNA"/>
</dbReference>
<evidence type="ECO:0000313" key="7">
    <source>
        <dbReference type="EMBL" id="URA09918.1"/>
    </source>
</evidence>
<proteinExistence type="predicted"/>
<dbReference type="PANTHER" id="PTHR30250:SF11">
    <property type="entry name" value="O-ANTIGEN TRANSPORTER-RELATED"/>
    <property type="match status" value="1"/>
</dbReference>
<dbReference type="PANTHER" id="PTHR30250">
    <property type="entry name" value="PST FAMILY PREDICTED COLANIC ACID TRANSPORTER"/>
    <property type="match status" value="1"/>
</dbReference>
<dbReference type="Proteomes" id="UP001056539">
    <property type="component" value="Chromosome"/>
</dbReference>
<evidence type="ECO:0000256" key="3">
    <source>
        <dbReference type="ARBA" id="ARBA00022692"/>
    </source>
</evidence>
<dbReference type="KEGG" id="taqu:KDW03_10600"/>
<dbReference type="AlphaFoldDB" id="A0AAX3BCW1"/>
<comment type="subcellular location">
    <subcellularLocation>
        <location evidence="1">Cell membrane</location>
        <topology evidence="1">Multi-pass membrane protein</topology>
    </subcellularLocation>
</comment>
<keyword evidence="4 6" id="KW-1133">Transmembrane helix</keyword>
<evidence type="ECO:0000256" key="2">
    <source>
        <dbReference type="ARBA" id="ARBA00022475"/>
    </source>
</evidence>
<evidence type="ECO:0000256" key="1">
    <source>
        <dbReference type="ARBA" id="ARBA00004651"/>
    </source>
</evidence>
<name>A0AAX3BCW1_9SPIR</name>
<dbReference type="GO" id="GO:0005886">
    <property type="term" value="C:plasma membrane"/>
    <property type="evidence" value="ECO:0007669"/>
    <property type="project" value="UniProtKB-SubCell"/>
</dbReference>
<keyword evidence="3 6" id="KW-0812">Transmembrane</keyword>
<feature type="transmembrane region" description="Helical" evidence="6">
    <location>
        <begin position="78"/>
        <end position="104"/>
    </location>
</feature>
<dbReference type="RefSeq" id="WP_271435051.1">
    <property type="nucleotide sequence ID" value="NZ_CP073355.1"/>
</dbReference>
<protein>
    <recommendedName>
        <fullName evidence="9">Polysaccharide biosynthesis protein</fullName>
    </recommendedName>
</protein>
<feature type="transmembrane region" description="Helical" evidence="6">
    <location>
        <begin position="207"/>
        <end position="229"/>
    </location>
</feature>
<evidence type="ECO:0008006" key="9">
    <source>
        <dbReference type="Google" id="ProtNLM"/>
    </source>
</evidence>
<feature type="transmembrane region" description="Helical" evidence="6">
    <location>
        <begin position="249"/>
        <end position="266"/>
    </location>
</feature>
<feature type="transmembrane region" description="Helical" evidence="6">
    <location>
        <begin position="344"/>
        <end position="362"/>
    </location>
</feature>
<feature type="transmembrane region" description="Helical" evidence="6">
    <location>
        <begin position="312"/>
        <end position="332"/>
    </location>
</feature>
<feature type="transmembrane region" description="Helical" evidence="6">
    <location>
        <begin position="278"/>
        <end position="300"/>
    </location>
</feature>
<evidence type="ECO:0000256" key="6">
    <source>
        <dbReference type="SAM" id="Phobius"/>
    </source>
</evidence>
<evidence type="ECO:0000313" key="8">
    <source>
        <dbReference type="Proteomes" id="UP001056539"/>
    </source>
</evidence>
<reference evidence="7" key="2">
    <citation type="submission" date="2022-06" db="EMBL/GenBank/DDBJ databases">
        <title>Thermospira aquatica gen. nov., sp. nov.</title>
        <authorList>
            <person name="Ben Ali Gam Z."/>
            <person name="Labat M."/>
        </authorList>
    </citation>
    <scope>NUCLEOTIDE SEQUENCE</scope>
    <source>
        <strain evidence="7">F1F22</strain>
    </source>
</reference>
<organism evidence="7 8">
    <name type="scientific">Thermospira aquatica</name>
    <dbReference type="NCBI Taxonomy" id="2828656"/>
    <lineage>
        <taxon>Bacteria</taxon>
        <taxon>Pseudomonadati</taxon>
        <taxon>Spirochaetota</taxon>
        <taxon>Spirochaetia</taxon>
        <taxon>Brevinematales</taxon>
        <taxon>Thermospiraceae</taxon>
        <taxon>Thermospira</taxon>
    </lineage>
</organism>
<reference evidence="7" key="1">
    <citation type="submission" date="2021-04" db="EMBL/GenBank/DDBJ databases">
        <authorList>
            <person name="Postec A."/>
        </authorList>
    </citation>
    <scope>NUCLEOTIDE SEQUENCE</scope>
    <source>
        <strain evidence="7">F1F22</strain>
    </source>
</reference>
<keyword evidence="2" id="KW-1003">Cell membrane</keyword>
<feature type="transmembrane region" description="Helical" evidence="6">
    <location>
        <begin position="368"/>
        <end position="391"/>
    </location>
</feature>
<keyword evidence="5 6" id="KW-0472">Membrane</keyword>
<keyword evidence="8" id="KW-1185">Reference proteome</keyword>
<evidence type="ECO:0000256" key="4">
    <source>
        <dbReference type="ARBA" id="ARBA00022989"/>
    </source>
</evidence>
<feature type="transmembrane region" description="Helical" evidence="6">
    <location>
        <begin position="46"/>
        <end position="66"/>
    </location>
</feature>
<evidence type="ECO:0000256" key="5">
    <source>
        <dbReference type="ARBA" id="ARBA00023136"/>
    </source>
</evidence>
<sequence length="403" mass="45095">MGKRSFFWNTSLSLMGFGLLTLTNFLYSIVTVRLLSPREFSAYNTFFYFLLSLPLPSFQLAVAKSVSRYSPSVDLKSLFSSFVVLSGLSGIAYLIFSPLLWYLYGKNYPFLVVIGFFVLQGWIWLSGLRGIFQGSLRFGTYSLNMALEGIFRLLLGSLGLIVGLGVYGALGASIASGMIGILFLVFPLFFSGTSFKPSQCDTSLLSSFFRAFFILLPFGLLVVLDQTIINRFIPSYGQIVNLSSLFGKNLIALSLTVAHVVFAYVVKEGEDRFLLRGMGLVVALFFLAYGGTFFLGHWLFQLLFATTTGADFLPLYILYCLPLGILQLLVNYGIAEEQYWLTPFLWIMLVLTAFSMMIFARLNAFSLIGFYLLGMILHTLFLIPLIIILLVRKKNSQASEKKL</sequence>
<gene>
    <name evidence="7" type="ORF">KDW03_10600</name>
</gene>
<feature type="transmembrane region" description="Helical" evidence="6">
    <location>
        <begin position="12"/>
        <end position="34"/>
    </location>
</feature>